<dbReference type="Proteomes" id="UP000807469">
    <property type="component" value="Unassembled WGS sequence"/>
</dbReference>
<dbReference type="OrthoDB" id="496981at2759"/>
<dbReference type="Pfam" id="PF00300">
    <property type="entry name" value="His_Phos_1"/>
    <property type="match status" value="1"/>
</dbReference>
<name>A0A9P5ZD96_9AGAR</name>
<reference evidence="1" key="1">
    <citation type="submission" date="2020-11" db="EMBL/GenBank/DDBJ databases">
        <authorList>
            <consortium name="DOE Joint Genome Institute"/>
            <person name="Ahrendt S."/>
            <person name="Riley R."/>
            <person name="Andreopoulos W."/>
            <person name="Labutti K."/>
            <person name="Pangilinan J."/>
            <person name="Ruiz-Duenas F.J."/>
            <person name="Barrasa J.M."/>
            <person name="Sanchez-Garcia M."/>
            <person name="Camarero S."/>
            <person name="Miyauchi S."/>
            <person name="Serrano A."/>
            <person name="Linde D."/>
            <person name="Babiker R."/>
            <person name="Drula E."/>
            <person name="Ayuso-Fernandez I."/>
            <person name="Pacheco R."/>
            <person name="Padilla G."/>
            <person name="Ferreira P."/>
            <person name="Barriuso J."/>
            <person name="Kellner H."/>
            <person name="Castanera R."/>
            <person name="Alfaro M."/>
            <person name="Ramirez L."/>
            <person name="Pisabarro A.G."/>
            <person name="Kuo A."/>
            <person name="Tritt A."/>
            <person name="Lipzen A."/>
            <person name="He G."/>
            <person name="Yan M."/>
            <person name="Ng V."/>
            <person name="Cullen D."/>
            <person name="Martin F."/>
            <person name="Rosso M.-N."/>
            <person name="Henrissat B."/>
            <person name="Hibbett D."/>
            <person name="Martinez A.T."/>
            <person name="Grigoriev I.V."/>
        </authorList>
    </citation>
    <scope>NUCLEOTIDE SEQUENCE</scope>
    <source>
        <strain evidence="1">CIRM-BRFM 674</strain>
    </source>
</reference>
<dbReference type="InterPro" id="IPR013078">
    <property type="entry name" value="His_Pase_superF_clade-1"/>
</dbReference>
<keyword evidence="2" id="KW-1185">Reference proteome</keyword>
<dbReference type="InterPro" id="IPR050275">
    <property type="entry name" value="PGM_Phosphatase"/>
</dbReference>
<dbReference type="GO" id="GO:0005737">
    <property type="term" value="C:cytoplasm"/>
    <property type="evidence" value="ECO:0007669"/>
    <property type="project" value="TreeGrafter"/>
</dbReference>
<dbReference type="PANTHER" id="PTHR48100:SF1">
    <property type="entry name" value="HISTIDINE PHOSPHATASE FAMILY PROTEIN-RELATED"/>
    <property type="match status" value="1"/>
</dbReference>
<gene>
    <name evidence="1" type="ORF">BDN70DRAFT_872606</name>
</gene>
<comment type="caution">
    <text evidence="1">The sequence shown here is derived from an EMBL/GenBank/DDBJ whole genome shotgun (WGS) entry which is preliminary data.</text>
</comment>
<dbReference type="SUPFAM" id="SSF53254">
    <property type="entry name" value="Phosphoglycerate mutase-like"/>
    <property type="match status" value="1"/>
</dbReference>
<evidence type="ECO:0000313" key="2">
    <source>
        <dbReference type="Proteomes" id="UP000807469"/>
    </source>
</evidence>
<dbReference type="SMART" id="SM00855">
    <property type="entry name" value="PGAM"/>
    <property type="match status" value="1"/>
</dbReference>
<proteinExistence type="predicted"/>
<dbReference type="GO" id="GO:0016791">
    <property type="term" value="F:phosphatase activity"/>
    <property type="evidence" value="ECO:0007669"/>
    <property type="project" value="TreeGrafter"/>
</dbReference>
<sequence length="276" mass="31669">MSFKYESVAGHFEHDNASEPLVAVPDRFGLKDSSDQRWQNLFKHIHALNQEAPDNTFYKIFLLSRHGQGYHNLAEAKYGTKAWDEHWSKLDTDGELLWGPDPLLTPLGREQGGDIRAVWKKEALVGLPPPHKRYCSPLARALDTCDIMLDQVFDAHPHPVLIIENCREENGVHTCDKRQTRSYIADYKPHFSFEEDFSEHDELWHPTIRETKPEVARRAQAVLDRVFEKDTEDIFISITAHSGWINGFLTAIGREHFRLPTGGVMPVLMKASLKCE</sequence>
<protein>
    <submittedName>
        <fullName evidence="1">Phosphoglycerate mutase</fullName>
    </submittedName>
</protein>
<dbReference type="CDD" id="cd07067">
    <property type="entry name" value="HP_PGM_like"/>
    <property type="match status" value="1"/>
</dbReference>
<organism evidence="1 2">
    <name type="scientific">Pholiota conissans</name>
    <dbReference type="NCBI Taxonomy" id="109636"/>
    <lineage>
        <taxon>Eukaryota</taxon>
        <taxon>Fungi</taxon>
        <taxon>Dikarya</taxon>
        <taxon>Basidiomycota</taxon>
        <taxon>Agaricomycotina</taxon>
        <taxon>Agaricomycetes</taxon>
        <taxon>Agaricomycetidae</taxon>
        <taxon>Agaricales</taxon>
        <taxon>Agaricineae</taxon>
        <taxon>Strophariaceae</taxon>
        <taxon>Pholiota</taxon>
    </lineage>
</organism>
<accession>A0A9P5ZD96</accession>
<dbReference type="PANTHER" id="PTHR48100">
    <property type="entry name" value="BROAD-SPECIFICITY PHOSPHATASE YOR283W-RELATED"/>
    <property type="match status" value="1"/>
</dbReference>
<dbReference type="Gene3D" id="3.40.50.1240">
    <property type="entry name" value="Phosphoglycerate mutase-like"/>
    <property type="match status" value="1"/>
</dbReference>
<dbReference type="InterPro" id="IPR029033">
    <property type="entry name" value="His_PPase_superfam"/>
</dbReference>
<dbReference type="EMBL" id="MU155144">
    <property type="protein sequence ID" value="KAF9484349.1"/>
    <property type="molecule type" value="Genomic_DNA"/>
</dbReference>
<dbReference type="AlphaFoldDB" id="A0A9P5ZD96"/>
<evidence type="ECO:0000313" key="1">
    <source>
        <dbReference type="EMBL" id="KAF9484349.1"/>
    </source>
</evidence>